<evidence type="ECO:0000259" key="1">
    <source>
        <dbReference type="SMART" id="SM01001"/>
    </source>
</evidence>
<protein>
    <submittedName>
        <fullName evidence="2">1-(5-phosphoribosyl)-5-amino-4-imidazole-carboxylate (AIR) carboxylase</fullName>
    </submittedName>
</protein>
<dbReference type="AlphaFoldDB" id="A0A212JYX2"/>
<dbReference type="SMART" id="SM01001">
    <property type="entry name" value="AIRC"/>
    <property type="match status" value="1"/>
</dbReference>
<feature type="domain" description="PurE" evidence="1">
    <location>
        <begin position="102"/>
        <end position="234"/>
    </location>
</feature>
<accession>A0A212JYX2</accession>
<dbReference type="SUPFAM" id="SSF52255">
    <property type="entry name" value="N5-CAIR mutase (phosphoribosylaminoimidazole carboxylase, PurE)"/>
    <property type="match status" value="1"/>
</dbReference>
<dbReference type="GO" id="GO:0016787">
    <property type="term" value="F:hydrolase activity"/>
    <property type="evidence" value="ECO:0007669"/>
    <property type="project" value="InterPro"/>
</dbReference>
<dbReference type="Pfam" id="PF00731">
    <property type="entry name" value="AIRC"/>
    <property type="match status" value="1"/>
</dbReference>
<proteinExistence type="predicted"/>
<dbReference type="EMBL" id="FLUO01000001">
    <property type="protein sequence ID" value="SBW04637.1"/>
    <property type="molecule type" value="Genomic_DNA"/>
</dbReference>
<dbReference type="InterPro" id="IPR000031">
    <property type="entry name" value="PurE_dom"/>
</dbReference>
<reference evidence="2" key="1">
    <citation type="submission" date="2016-04" db="EMBL/GenBank/DDBJ databases">
        <authorList>
            <person name="Evans L.H."/>
            <person name="Alamgir A."/>
            <person name="Owens N."/>
            <person name="Weber N.D."/>
            <person name="Virtaneva K."/>
            <person name="Barbian K."/>
            <person name="Babar A."/>
            <person name="Rosenke K."/>
        </authorList>
    </citation>
    <scope>NUCLEOTIDE SEQUENCE</scope>
    <source>
        <strain evidence="2">86</strain>
    </source>
</reference>
<dbReference type="PANTHER" id="PTHR43064">
    <property type="entry name" value="PHOSPHORIBOSYLAMINOIMIDAZOLE CARBOXYLASE-RELATED"/>
    <property type="match status" value="1"/>
</dbReference>
<dbReference type="Gene3D" id="3.40.50.1970">
    <property type="match status" value="1"/>
</dbReference>
<dbReference type="GO" id="GO:0006189">
    <property type="term" value="P:'de novo' IMP biosynthetic process"/>
    <property type="evidence" value="ECO:0007669"/>
    <property type="project" value="InterPro"/>
</dbReference>
<name>A0A212JYX2_9PROT</name>
<dbReference type="NCBIfam" id="NF033503">
    <property type="entry name" value="LarB"/>
    <property type="match status" value="1"/>
</dbReference>
<organism evidence="2">
    <name type="scientific">uncultured Alphaproteobacteria bacterium</name>
    <dbReference type="NCBI Taxonomy" id="91750"/>
    <lineage>
        <taxon>Bacteria</taxon>
        <taxon>Pseudomonadati</taxon>
        <taxon>Pseudomonadota</taxon>
        <taxon>Alphaproteobacteria</taxon>
        <taxon>environmental samples</taxon>
    </lineage>
</organism>
<evidence type="ECO:0000313" key="2">
    <source>
        <dbReference type="EMBL" id="SBW04637.1"/>
    </source>
</evidence>
<dbReference type="InterPro" id="IPR039476">
    <property type="entry name" value="P2CMN_synthase_LarB"/>
</dbReference>
<sequence>MTRAHPFAPPPAAERDDTCGAVMDWGRTARVGLPEAVYAPGKTAAQVDAIVAQALDLGERLLITGLDADKHAALADASRTRLDYHPRSRTAILGAIETPAEAAVAVVTGGLADLPVAEEAIRTLAFSGVGATCFGDVGVAGLWRLLDRIDEIRRFSVVIAVAGMEGALFSVLAGLIPQPIVALPASVGRGVAAGGRVALESALASCAPGLVAVNIDNGFGAAQAALRILRVGRSDPRP</sequence>
<gene>
    <name evidence="2" type="ORF">KL86APRO_11879</name>
</gene>
<dbReference type="PANTHER" id="PTHR43064:SF1">
    <property type="entry name" value="SLL1489 PROTEIN"/>
    <property type="match status" value="1"/>
</dbReference>